<reference evidence="5" key="1">
    <citation type="submission" date="2022-11" db="UniProtKB">
        <authorList>
            <consortium name="EnsemblMetazoa"/>
        </authorList>
    </citation>
    <scope>IDENTIFICATION</scope>
</reference>
<dbReference type="AlphaFoldDB" id="A0A913X836"/>
<dbReference type="PROSITE" id="PS00061">
    <property type="entry name" value="ADH_SHORT"/>
    <property type="match status" value="1"/>
</dbReference>
<dbReference type="InterPro" id="IPR002347">
    <property type="entry name" value="SDR_fam"/>
</dbReference>
<keyword evidence="6" id="KW-1185">Reference proteome</keyword>
<dbReference type="SUPFAM" id="SSF51735">
    <property type="entry name" value="NAD(P)-binding Rossmann-fold domains"/>
    <property type="match status" value="1"/>
</dbReference>
<dbReference type="PANTHER" id="PTHR44252">
    <property type="entry name" value="D-ERYTHRULOSE REDUCTASE"/>
    <property type="match status" value="1"/>
</dbReference>
<dbReference type="GO" id="GO:0005997">
    <property type="term" value="P:xylulose metabolic process"/>
    <property type="evidence" value="ECO:0007669"/>
    <property type="project" value="TreeGrafter"/>
</dbReference>
<dbReference type="InterPro" id="IPR051737">
    <property type="entry name" value="L-xylulose/Carbonyl_redctase"/>
</dbReference>
<evidence type="ECO:0000256" key="4">
    <source>
        <dbReference type="ARBA" id="ARBA00023002"/>
    </source>
</evidence>
<name>A0A913X836_EXADI</name>
<accession>A0A913X836</accession>
<dbReference type="RefSeq" id="XP_020899899.1">
    <property type="nucleotide sequence ID" value="XM_021044240.2"/>
</dbReference>
<dbReference type="FunFam" id="3.40.50.720:FF:000214">
    <property type="entry name" value="L-xylulose reductase"/>
    <property type="match status" value="1"/>
</dbReference>
<dbReference type="KEGG" id="epa:110238560"/>
<dbReference type="NCBIfam" id="NF005559">
    <property type="entry name" value="PRK07231.1"/>
    <property type="match status" value="1"/>
</dbReference>
<proteinExistence type="inferred from homology"/>
<dbReference type="EnsemblMetazoa" id="XM_021044240.2">
    <property type="protein sequence ID" value="XP_020899899.1"/>
    <property type="gene ID" value="LOC110238560"/>
</dbReference>
<dbReference type="OMA" id="FPQWGAY"/>
<dbReference type="Pfam" id="PF13561">
    <property type="entry name" value="adh_short_C2"/>
    <property type="match status" value="1"/>
</dbReference>
<dbReference type="PANTHER" id="PTHR44252:SF3">
    <property type="entry name" value="D-ERYTHRULOSE REDUCTASE-RELATED"/>
    <property type="match status" value="1"/>
</dbReference>
<dbReference type="GeneID" id="110238560"/>
<dbReference type="GO" id="GO:0050038">
    <property type="term" value="F:L-xylulose reductase (NADPH) activity"/>
    <property type="evidence" value="ECO:0007669"/>
    <property type="project" value="TreeGrafter"/>
</dbReference>
<dbReference type="InterPro" id="IPR036291">
    <property type="entry name" value="NAD(P)-bd_dom_sf"/>
</dbReference>
<evidence type="ECO:0000256" key="1">
    <source>
        <dbReference type="ARBA" id="ARBA00006484"/>
    </source>
</evidence>
<dbReference type="PRINTS" id="PR00081">
    <property type="entry name" value="GDHRDH"/>
</dbReference>
<keyword evidence="4" id="KW-0560">Oxidoreductase</keyword>
<dbReference type="Gene3D" id="3.40.50.720">
    <property type="entry name" value="NAD(P)-binding Rossmann-like Domain"/>
    <property type="match status" value="1"/>
</dbReference>
<dbReference type="GO" id="GO:0004090">
    <property type="term" value="F:carbonyl reductase (NADPH) activity"/>
    <property type="evidence" value="ECO:0007669"/>
    <property type="project" value="TreeGrafter"/>
</dbReference>
<comment type="similarity">
    <text evidence="1">Belongs to the short-chain dehydrogenases/reductases (SDR) family.</text>
</comment>
<dbReference type="GO" id="GO:0006006">
    <property type="term" value="P:glucose metabolic process"/>
    <property type="evidence" value="ECO:0007669"/>
    <property type="project" value="TreeGrafter"/>
</dbReference>
<evidence type="ECO:0000256" key="2">
    <source>
        <dbReference type="ARBA" id="ARBA00011881"/>
    </source>
</evidence>
<dbReference type="Proteomes" id="UP000887567">
    <property type="component" value="Unplaced"/>
</dbReference>
<sequence>MEIPFTGKRALVTGAGKGIGRSTAKALVQYGAEVIALTRTQADLDSLVKEVPSIKPLCLDATNTEKVTKAIEELGNIDLLVNNAGINILESFLDVKIESYDKIFDINVKAPLFIAQAVAKKMVSNGNGGCIVNVSSQASLIALQDHTVYCTTKAALDMLTKTMALELGPHKIRVNSVNPTVVLTELGRKAWSDPEKSKPMLDMIPLGKFADEEDVVNAILFLLSDKAAMITGALLPVDGGRLVH</sequence>
<dbReference type="OrthoDB" id="1393670at2759"/>
<dbReference type="InterPro" id="IPR020904">
    <property type="entry name" value="Sc_DH/Rdtase_CS"/>
</dbReference>
<protein>
    <recommendedName>
        <fullName evidence="7">L-xylulose reductase</fullName>
    </recommendedName>
</protein>
<evidence type="ECO:0008006" key="7">
    <source>
        <dbReference type="Google" id="ProtNLM"/>
    </source>
</evidence>
<keyword evidence="3" id="KW-0521">NADP</keyword>
<evidence type="ECO:0000313" key="6">
    <source>
        <dbReference type="Proteomes" id="UP000887567"/>
    </source>
</evidence>
<comment type="subunit">
    <text evidence="2">Homotetramer.</text>
</comment>
<organism evidence="5 6">
    <name type="scientific">Exaiptasia diaphana</name>
    <name type="common">Tropical sea anemone</name>
    <name type="synonym">Aiptasia pulchella</name>
    <dbReference type="NCBI Taxonomy" id="2652724"/>
    <lineage>
        <taxon>Eukaryota</taxon>
        <taxon>Metazoa</taxon>
        <taxon>Cnidaria</taxon>
        <taxon>Anthozoa</taxon>
        <taxon>Hexacorallia</taxon>
        <taxon>Actiniaria</taxon>
        <taxon>Aiptasiidae</taxon>
        <taxon>Exaiptasia</taxon>
    </lineage>
</organism>
<evidence type="ECO:0000313" key="5">
    <source>
        <dbReference type="EnsemblMetazoa" id="XP_020899899.1"/>
    </source>
</evidence>
<evidence type="ECO:0000256" key="3">
    <source>
        <dbReference type="ARBA" id="ARBA00022857"/>
    </source>
</evidence>
<dbReference type="PRINTS" id="PR00080">
    <property type="entry name" value="SDRFAMILY"/>
</dbReference>